<keyword evidence="3" id="KW-1185">Reference proteome</keyword>
<comment type="caution">
    <text evidence="2">The sequence shown here is derived from an EMBL/GenBank/DDBJ whole genome shotgun (WGS) entry which is preliminary data.</text>
</comment>
<gene>
    <name evidence="2" type="ORF">GCM10009681_28090</name>
</gene>
<feature type="transmembrane region" description="Helical" evidence="1">
    <location>
        <begin position="124"/>
        <end position="145"/>
    </location>
</feature>
<sequence length="254" mass="27035">MTGRLVAWLRGGRSRPLLALGLVVLLCVAARQWRFASAHVLIAGPFVAPLFIWLGAARSRLARPLAIALAVALPVLYALSTWQPGTIAPPRHDWMFAYAMVAYPLCALGLAWDRSRVDQPTRRYAIGAGALAVGVLVVGVIGFAVTSDGHRSLSTLKSQAEAVEVLPLPPGLTVAAEERRCGSSGFCDVLMTVTGAPGQAPDEIADRLAAHLVDTGWQENHDGSYDKPVGGLLDWHEHTARITRAGDAVVLQLA</sequence>
<evidence type="ECO:0000313" key="2">
    <source>
        <dbReference type="EMBL" id="GAA1755323.1"/>
    </source>
</evidence>
<protein>
    <submittedName>
        <fullName evidence="2">Uncharacterized protein</fullName>
    </submittedName>
</protein>
<proteinExistence type="predicted"/>
<feature type="transmembrane region" description="Helical" evidence="1">
    <location>
        <begin position="94"/>
        <end position="112"/>
    </location>
</feature>
<organism evidence="2 3">
    <name type="scientific">Luedemannella helvata</name>
    <dbReference type="NCBI Taxonomy" id="349315"/>
    <lineage>
        <taxon>Bacteria</taxon>
        <taxon>Bacillati</taxon>
        <taxon>Actinomycetota</taxon>
        <taxon>Actinomycetes</taxon>
        <taxon>Micromonosporales</taxon>
        <taxon>Micromonosporaceae</taxon>
        <taxon>Luedemannella</taxon>
    </lineage>
</organism>
<feature type="transmembrane region" description="Helical" evidence="1">
    <location>
        <begin position="39"/>
        <end position="57"/>
    </location>
</feature>
<keyword evidence="1" id="KW-0472">Membrane</keyword>
<accession>A0ABP4WIF0</accession>
<evidence type="ECO:0000256" key="1">
    <source>
        <dbReference type="SAM" id="Phobius"/>
    </source>
</evidence>
<dbReference type="EMBL" id="BAAALS010000012">
    <property type="protein sequence ID" value="GAA1755323.1"/>
    <property type="molecule type" value="Genomic_DNA"/>
</dbReference>
<keyword evidence="1" id="KW-1133">Transmembrane helix</keyword>
<reference evidence="3" key="1">
    <citation type="journal article" date="2019" name="Int. J. Syst. Evol. Microbiol.">
        <title>The Global Catalogue of Microorganisms (GCM) 10K type strain sequencing project: providing services to taxonomists for standard genome sequencing and annotation.</title>
        <authorList>
            <consortium name="The Broad Institute Genomics Platform"/>
            <consortium name="The Broad Institute Genome Sequencing Center for Infectious Disease"/>
            <person name="Wu L."/>
            <person name="Ma J."/>
        </authorList>
    </citation>
    <scope>NUCLEOTIDE SEQUENCE [LARGE SCALE GENOMIC DNA]</scope>
    <source>
        <strain evidence="3">JCM 13249</strain>
    </source>
</reference>
<dbReference type="Proteomes" id="UP001500655">
    <property type="component" value="Unassembled WGS sequence"/>
</dbReference>
<evidence type="ECO:0000313" key="3">
    <source>
        <dbReference type="Proteomes" id="UP001500655"/>
    </source>
</evidence>
<name>A0ABP4WIF0_9ACTN</name>
<keyword evidence="1" id="KW-0812">Transmembrane</keyword>
<feature type="transmembrane region" description="Helical" evidence="1">
    <location>
        <begin position="64"/>
        <end position="82"/>
    </location>
</feature>